<keyword evidence="2" id="KW-1185">Reference proteome</keyword>
<dbReference type="Gene3D" id="1.20.1280.50">
    <property type="match status" value="1"/>
</dbReference>
<gene>
    <name evidence="1" type="ORF">PsYK624_090250</name>
</gene>
<dbReference type="AlphaFoldDB" id="A0A9P3GDR9"/>
<dbReference type="OrthoDB" id="3181669at2759"/>
<name>A0A9P3GDR9_9APHY</name>
<comment type="caution">
    <text evidence="1">The sequence shown here is derived from an EMBL/GenBank/DDBJ whole genome shotgun (WGS) entry which is preliminary data.</text>
</comment>
<protein>
    <recommendedName>
        <fullName evidence="3">F-box domain-containing protein</fullName>
    </recommendedName>
</protein>
<evidence type="ECO:0000313" key="2">
    <source>
        <dbReference type="Proteomes" id="UP000703269"/>
    </source>
</evidence>
<evidence type="ECO:0008006" key="3">
    <source>
        <dbReference type="Google" id="ProtNLM"/>
    </source>
</evidence>
<accession>A0A9P3GDR9</accession>
<dbReference type="Proteomes" id="UP000703269">
    <property type="component" value="Unassembled WGS sequence"/>
</dbReference>
<organism evidence="1 2">
    <name type="scientific">Phanerochaete sordida</name>
    <dbReference type="NCBI Taxonomy" id="48140"/>
    <lineage>
        <taxon>Eukaryota</taxon>
        <taxon>Fungi</taxon>
        <taxon>Dikarya</taxon>
        <taxon>Basidiomycota</taxon>
        <taxon>Agaricomycotina</taxon>
        <taxon>Agaricomycetes</taxon>
        <taxon>Polyporales</taxon>
        <taxon>Phanerochaetaceae</taxon>
        <taxon>Phanerochaete</taxon>
    </lineage>
</organism>
<proteinExistence type="predicted"/>
<evidence type="ECO:0000313" key="1">
    <source>
        <dbReference type="EMBL" id="GJE92867.1"/>
    </source>
</evidence>
<reference evidence="1 2" key="1">
    <citation type="submission" date="2021-08" db="EMBL/GenBank/DDBJ databases">
        <title>Draft Genome Sequence of Phanerochaete sordida strain YK-624.</title>
        <authorList>
            <person name="Mori T."/>
            <person name="Dohra H."/>
            <person name="Suzuki T."/>
            <person name="Kawagishi H."/>
            <person name="Hirai H."/>
        </authorList>
    </citation>
    <scope>NUCLEOTIDE SEQUENCE [LARGE SCALE GENOMIC DNA]</scope>
    <source>
        <strain evidence="1 2">YK-624</strain>
    </source>
</reference>
<sequence>MEGEYGPLEDYDAIDAAITKHRGIVQQLCTLRNSRAPIWRIPDEILSRIFLFMVSEHFYEVYGNMGCGPHQPYKWTQIICVCRRWHRVCFATRALWAFVDIGHPKRTQTLLRLSGSVPLTIISASFEKDALHLCLAEMSRIRHFLFEPPYPLEYLDSDDGRPYVPPTTGICSVRSLFLDLATPAFTRLFVSSSLTHLRCGPMDPQFSVEEMLAVLTSTPLLVELELDSALQCIRSPDSYNAPPGRQAVALPALRRMEVEDSSAAGVSCAVLLQSLEVPSQASLSFDFASSEYIPQEVAVVIGILRRIASKIFGHGNLPRTCYIRKEEHTYRGQSRESDLTVELWPAVYHLPELPDPSGAPSRPGHVTITLGVTRSPHWPENALIDAFLSTLPLSDVSTFAVHLPTFPRDVWTQLARISNATHVSASSHTLAYGLAKALAAPSDPPFPKLQALTLGDVRWDEGLLDQGGSDVPLSTRCRDALRARLAQGIPLRSIALRVATEVHETELKALQDAGLVVTVECSLCRDEKAGSSAS</sequence>
<dbReference type="EMBL" id="BPQB01000029">
    <property type="protein sequence ID" value="GJE92867.1"/>
    <property type="molecule type" value="Genomic_DNA"/>
</dbReference>